<dbReference type="InterPro" id="IPR011050">
    <property type="entry name" value="Pectin_lyase_fold/virulence"/>
</dbReference>
<evidence type="ECO:0000256" key="1">
    <source>
        <dbReference type="SAM" id="SignalP"/>
    </source>
</evidence>
<dbReference type="STRING" id="441103.TRN7648_02794"/>
<proteinExistence type="predicted"/>
<dbReference type="RefSeq" id="WP_143595873.1">
    <property type="nucleotide sequence ID" value="NZ_CYSE01000005.1"/>
</dbReference>
<feature type="chain" id="PRO_5006063372" description="Periplasmic copper-binding protein NosD beta helix domain-containing protein" evidence="1">
    <location>
        <begin position="25"/>
        <end position="484"/>
    </location>
</feature>
<reference evidence="3 4" key="1">
    <citation type="submission" date="2015-09" db="EMBL/GenBank/DDBJ databases">
        <authorList>
            <consortium name="Swine Surveillance"/>
        </authorList>
    </citation>
    <scope>NUCLEOTIDE SEQUENCE [LARGE SCALE GENOMIC DNA]</scope>
    <source>
        <strain evidence="3 4">CECT 7648</strain>
    </source>
</reference>
<name>A0A0P1GFC7_9RHOB</name>
<dbReference type="InterPro" id="IPR007742">
    <property type="entry name" value="NosD_dom"/>
</dbReference>
<dbReference type="OrthoDB" id="7938081at2"/>
<dbReference type="Proteomes" id="UP000054935">
    <property type="component" value="Unassembled WGS sequence"/>
</dbReference>
<sequence>MFPRIGLPVGMALGLSLLAGVAQGDPVETVMAELAVMQQALADEVTRLDTPRQLPVRGDIRPHAVSASPQPATLDVMDLRIALVRLARVVGANDQLSVLLAQPQDRVQVLAVRGGRVDLDTLLARAQALGHLGPDGLGLPVVVEPDAQLVIGGGTLPLDRAQGAFVVNFGQLEVIGGTIAGQGRAPARVPQFRPFVVTAGTGTMVLRGAKLRALGFGRSPAFAGVSVIEGGLYRPDAPVVIDGALFSDVQSLSLVRAHSPLVADVVFAGAAGNALELVGTTGAHVSGARFLRIGGDAIRIEKGAQATWLRDIEIYQTGGSGIRLRQASHGTRIEDTLIWQPAKEALAADRSDCLQVSGLRAVGAGQKGVSLRRTRASALRDSAILASGSAGIMVADQPVGTVLALSGNRIAGNKVGLTTAAPAELHLAQNDFSQQFPRFLQGDVQGDTGRLIADLTGTKPLVMLAGGARDTYLPALSCPTQTGG</sequence>
<feature type="signal peptide" evidence="1">
    <location>
        <begin position="1"/>
        <end position="24"/>
    </location>
</feature>
<evidence type="ECO:0000313" key="4">
    <source>
        <dbReference type="Proteomes" id="UP000054935"/>
    </source>
</evidence>
<dbReference type="AlphaFoldDB" id="A0A0P1GFC7"/>
<dbReference type="Pfam" id="PF05048">
    <property type="entry name" value="NosD"/>
    <property type="match status" value="1"/>
</dbReference>
<keyword evidence="4" id="KW-1185">Reference proteome</keyword>
<gene>
    <name evidence="3" type="ORF">TRN7648_02794</name>
</gene>
<dbReference type="Gene3D" id="2.160.20.10">
    <property type="entry name" value="Single-stranded right-handed beta-helix, Pectin lyase-like"/>
    <property type="match status" value="1"/>
</dbReference>
<dbReference type="EMBL" id="CYSE01000005">
    <property type="protein sequence ID" value="CUH80074.1"/>
    <property type="molecule type" value="Genomic_DNA"/>
</dbReference>
<protein>
    <recommendedName>
        <fullName evidence="2">Periplasmic copper-binding protein NosD beta helix domain-containing protein</fullName>
    </recommendedName>
</protein>
<dbReference type="InterPro" id="IPR012334">
    <property type="entry name" value="Pectin_lyas_fold"/>
</dbReference>
<evidence type="ECO:0000313" key="3">
    <source>
        <dbReference type="EMBL" id="CUH80074.1"/>
    </source>
</evidence>
<evidence type="ECO:0000259" key="2">
    <source>
        <dbReference type="Pfam" id="PF05048"/>
    </source>
</evidence>
<organism evidence="3 4">
    <name type="scientific">Tropicibacter naphthalenivorans</name>
    <dbReference type="NCBI Taxonomy" id="441103"/>
    <lineage>
        <taxon>Bacteria</taxon>
        <taxon>Pseudomonadati</taxon>
        <taxon>Pseudomonadota</taxon>
        <taxon>Alphaproteobacteria</taxon>
        <taxon>Rhodobacterales</taxon>
        <taxon>Roseobacteraceae</taxon>
        <taxon>Tropicibacter</taxon>
    </lineage>
</organism>
<keyword evidence="1" id="KW-0732">Signal</keyword>
<accession>A0A0P1GFC7</accession>
<feature type="domain" description="Periplasmic copper-binding protein NosD beta helix" evidence="2">
    <location>
        <begin position="295"/>
        <end position="433"/>
    </location>
</feature>
<dbReference type="SUPFAM" id="SSF51126">
    <property type="entry name" value="Pectin lyase-like"/>
    <property type="match status" value="1"/>
</dbReference>